<accession>A0ABQ9H6W9</accession>
<gene>
    <name evidence="2" type="ORF">PR048_020659</name>
</gene>
<dbReference type="EMBL" id="JARBHB010000007">
    <property type="protein sequence ID" value="KAJ8880037.1"/>
    <property type="molecule type" value="Genomic_DNA"/>
</dbReference>
<sequence>MGAVGRLPFTKSVTALPSLVRHLDHVTHASQSRSTRVSFQDFRYRRTKTKQRNHTWLERESQKQFSDTHKTPYYRVKRCQEHEKNVNESERVNTHRHLASSPGITPVPAQPAGAGPSRGKLITSSRSVICSSAKRQHPRLRYVFGQAATALHYHRLWLRKINTMLAYNRQKAKSKYRTHILLEKASQKQFMKRYRELKKKNQGVRVRQGRHIHAKQTAVSRGGVVVRLLASHRDEPGSIPSGLSSGFQYVVIVPDDAAGRRIFLGDLPFPPELAFRRCSILTSVLEVATIDLEAGVQTTPKVVQGTGEGMLQDGIDSCTIDLELQRQTLSPDFVVIGFSGLPPTMVANFKGVFTSKRYGYEYWITPPRAAIISASLVACPKFNRCGLRSPVACQLSSDHGQYERSGGRAGRGSSRCGLGAGGTGIQWHSLSILQVLGLEYNEGFGQVCTTVPLAIVAVLQVDAGFVGEDDGIPWLNLIWGPRWPSGQPARLPPRRTGYNPRPGHLIFACGNRAGRCRWSADFLGHLPFPPPFHSDATPDSPQTSSSALKTSLLRAAQISEMAANAPYEAARPKQVGIWAVVVFLSSVLSLQQASQEWSFSCSTLRNPSVQLGIQCSCLSVPSHRKLFPMSDHMAGLVVAVVDILGVFPFTVRSVDTESGSTIPAATWRVSKEEESQPLLDQGALSESITVCWQRHMGVSHFTVLECCRLSCWPEVTRGYWAYLHPLPASLGLSPPPPCLIGPIFTPPCLIGPIFTPSLPHWVYLHPSLHHWAYPHPPCLFGPIFTPSLPHWAYLRPLPLPHWAYLHPLPLPLGEPSYGRNETNEQVVGPSCSPGAWVTLNRHVTCPYLPVLQVCLQLIKTTCMKLRLRHMSWMVCTRQAPEARLTLTLPLDGSVFMSRIQQSRFLVAMTPLVANSPITVTSDYSEAMLKFFFQDIPILTQAIWRTDKVERGVEEDTKCSFEKGGGGGNTSPAGPRWSSGYSACIPPRRIEFRFFAKSPPAVYHNAWGSCRTMPLVGGFSRGSPVFPRAALNSTRFTLIGSQNLYSKSHPNLPSPLYATSPKRDSHLKWSRSGPVGRAIPSGDVAAQWLEHSQVAP</sequence>
<evidence type="ECO:0000313" key="2">
    <source>
        <dbReference type="EMBL" id="KAJ8880037.1"/>
    </source>
</evidence>
<evidence type="ECO:0000313" key="3">
    <source>
        <dbReference type="Proteomes" id="UP001159363"/>
    </source>
</evidence>
<reference evidence="2 3" key="1">
    <citation type="submission" date="2023-02" db="EMBL/GenBank/DDBJ databases">
        <title>LHISI_Scaffold_Assembly.</title>
        <authorList>
            <person name="Stuart O.P."/>
            <person name="Cleave R."/>
            <person name="Magrath M.J.L."/>
            <person name="Mikheyev A.S."/>
        </authorList>
    </citation>
    <scope>NUCLEOTIDE SEQUENCE [LARGE SCALE GENOMIC DNA]</scope>
    <source>
        <strain evidence="2">Daus_M_001</strain>
        <tissue evidence="2">Leg muscle</tissue>
    </source>
</reference>
<name>A0ABQ9H6W9_9NEOP</name>
<protein>
    <submittedName>
        <fullName evidence="2">Uncharacterized protein</fullName>
    </submittedName>
</protein>
<keyword evidence="3" id="KW-1185">Reference proteome</keyword>
<comment type="caution">
    <text evidence="2">The sequence shown here is derived from an EMBL/GenBank/DDBJ whole genome shotgun (WGS) entry which is preliminary data.</text>
</comment>
<organism evidence="2 3">
    <name type="scientific">Dryococelus australis</name>
    <dbReference type="NCBI Taxonomy" id="614101"/>
    <lineage>
        <taxon>Eukaryota</taxon>
        <taxon>Metazoa</taxon>
        <taxon>Ecdysozoa</taxon>
        <taxon>Arthropoda</taxon>
        <taxon>Hexapoda</taxon>
        <taxon>Insecta</taxon>
        <taxon>Pterygota</taxon>
        <taxon>Neoptera</taxon>
        <taxon>Polyneoptera</taxon>
        <taxon>Phasmatodea</taxon>
        <taxon>Verophasmatodea</taxon>
        <taxon>Anareolatae</taxon>
        <taxon>Phasmatidae</taxon>
        <taxon>Eurycanthinae</taxon>
        <taxon>Dryococelus</taxon>
    </lineage>
</organism>
<evidence type="ECO:0000256" key="1">
    <source>
        <dbReference type="SAM" id="MobiDB-lite"/>
    </source>
</evidence>
<proteinExistence type="predicted"/>
<dbReference type="Proteomes" id="UP001159363">
    <property type="component" value="Chromosome 6"/>
</dbReference>
<feature type="region of interest" description="Disordered" evidence="1">
    <location>
        <begin position="98"/>
        <end position="120"/>
    </location>
</feature>